<feature type="transmembrane region" description="Helical" evidence="2">
    <location>
        <begin position="53"/>
        <end position="72"/>
    </location>
</feature>
<keyword evidence="2" id="KW-0472">Membrane</keyword>
<evidence type="ECO:0000313" key="3">
    <source>
        <dbReference type="EMBL" id="CAK9046752.1"/>
    </source>
</evidence>
<dbReference type="Proteomes" id="UP001642484">
    <property type="component" value="Unassembled WGS sequence"/>
</dbReference>
<organism evidence="3 4">
    <name type="scientific">Durusdinium trenchii</name>
    <dbReference type="NCBI Taxonomy" id="1381693"/>
    <lineage>
        <taxon>Eukaryota</taxon>
        <taxon>Sar</taxon>
        <taxon>Alveolata</taxon>
        <taxon>Dinophyceae</taxon>
        <taxon>Suessiales</taxon>
        <taxon>Symbiodiniaceae</taxon>
        <taxon>Durusdinium</taxon>
    </lineage>
</organism>
<gene>
    <name evidence="3" type="ORF">CCMP2556_LOCUS24271</name>
</gene>
<keyword evidence="4" id="KW-1185">Reference proteome</keyword>
<evidence type="ECO:0000256" key="1">
    <source>
        <dbReference type="SAM" id="MobiDB-lite"/>
    </source>
</evidence>
<feature type="region of interest" description="Disordered" evidence="1">
    <location>
        <begin position="81"/>
        <end position="102"/>
    </location>
</feature>
<evidence type="ECO:0000256" key="2">
    <source>
        <dbReference type="SAM" id="Phobius"/>
    </source>
</evidence>
<dbReference type="EMBL" id="CAXAMN010015869">
    <property type="protein sequence ID" value="CAK9046752.1"/>
    <property type="molecule type" value="Genomic_DNA"/>
</dbReference>
<accession>A0ABP0M5K5</accession>
<feature type="compositionally biased region" description="Basic and acidic residues" evidence="1">
    <location>
        <begin position="85"/>
        <end position="102"/>
    </location>
</feature>
<keyword evidence="2" id="KW-0812">Transmembrane</keyword>
<reference evidence="3 4" key="1">
    <citation type="submission" date="2024-02" db="EMBL/GenBank/DDBJ databases">
        <authorList>
            <person name="Chen Y."/>
            <person name="Shah S."/>
            <person name="Dougan E. K."/>
            <person name="Thang M."/>
            <person name="Chan C."/>
        </authorList>
    </citation>
    <scope>NUCLEOTIDE SEQUENCE [LARGE SCALE GENOMIC DNA]</scope>
</reference>
<proteinExistence type="predicted"/>
<protein>
    <submittedName>
        <fullName evidence="3">Uncharacterized protein</fullName>
    </submittedName>
</protein>
<comment type="caution">
    <text evidence="3">The sequence shown here is derived from an EMBL/GenBank/DDBJ whole genome shotgun (WGS) entry which is preliminary data.</text>
</comment>
<evidence type="ECO:0000313" key="4">
    <source>
        <dbReference type="Proteomes" id="UP001642484"/>
    </source>
</evidence>
<name>A0ABP0M5K5_9DINO</name>
<sequence>MLLGRAVITRARSAMVRHCGTSLRVPKAPPGTGTDIFHPQVMLPKYSLTNQKWFFLFFICNLGAYSGHYFYLHLLMRANPPNPPRDPDQVRPEKHMHAVDDD</sequence>
<keyword evidence="2" id="KW-1133">Transmembrane helix</keyword>